<name>A0A6V8KL22_9ACTN</name>
<sequence length="569" mass="61798">MFTNFKPDRTHGAVHLRSRFWKDISWLTQASPVQGFPPLRAPTRGGVALLFATGACAAGSKESGSGAKSAGPAAGTLRIAVSSYLSSWDQDFVGFDLTALMLYKNVFPYMIDYGVTDAGGSRILDTQNIVPTFAESFEPSADQKVWTLKLRKGVKFASGNEMKAADVKWSKDRAFAAQSNVAGIYRTIGLTEASQVQVVDDYTVTFTQAFPSALTKQIQAISLYVFDSVEAKKHATEADPWAKDWQAKNAPTGGYFNVTKATQGQEIVLEANKGYPGPDPAKAATIRISVVPDGSNQRLQLQNGDIDVALGIGQRDIADLKKADGITVVSAASNEQVAIQMSVTTAPFNDVNVRMALAYAVPYEQIIANVYGGDARPTKSLVPLDMPGYDEGGYPFTYDVEKAKSTLGGRTVNSELVFETDNDTQQAIAVLVQSEARKAGIELKLTPLDPATLAGRRQQKNIPLQLTSGQLWVNDVEYMLATSFVKGAALNYSNFTNAEIEQIYEKSHTTVDEAARLALWKRVQEVFAAEVPWVIICQPNFNLPVRSSVSGWVQPMDGLARLRYLSTSA</sequence>
<comment type="subcellular location">
    <subcellularLocation>
        <location evidence="1">Cell membrane</location>
        <topology evidence="1">Lipid-anchor</topology>
    </subcellularLocation>
</comment>
<dbReference type="Gene3D" id="3.40.190.10">
    <property type="entry name" value="Periplasmic binding protein-like II"/>
    <property type="match status" value="1"/>
</dbReference>
<dbReference type="Proteomes" id="UP000482800">
    <property type="component" value="Unassembled WGS sequence"/>
</dbReference>
<proteinExistence type="inferred from homology"/>
<dbReference type="InterPro" id="IPR039424">
    <property type="entry name" value="SBP_5"/>
</dbReference>
<feature type="domain" description="Solute-binding protein family 5" evidence="5">
    <location>
        <begin position="128"/>
        <end position="487"/>
    </location>
</feature>
<dbReference type="RefSeq" id="WP_246274012.1">
    <property type="nucleotide sequence ID" value="NZ_BLPF01000002.1"/>
</dbReference>
<evidence type="ECO:0000259" key="5">
    <source>
        <dbReference type="Pfam" id="PF00496"/>
    </source>
</evidence>
<protein>
    <submittedName>
        <fullName evidence="6">ABC transporter substrate-binding protein</fullName>
    </submittedName>
</protein>
<dbReference type="GO" id="GO:0005886">
    <property type="term" value="C:plasma membrane"/>
    <property type="evidence" value="ECO:0007669"/>
    <property type="project" value="UniProtKB-SubCell"/>
</dbReference>
<dbReference type="GO" id="GO:0015833">
    <property type="term" value="P:peptide transport"/>
    <property type="evidence" value="ECO:0007669"/>
    <property type="project" value="TreeGrafter"/>
</dbReference>
<dbReference type="PANTHER" id="PTHR30290:SF10">
    <property type="entry name" value="PERIPLASMIC OLIGOPEPTIDE-BINDING PROTEIN-RELATED"/>
    <property type="match status" value="1"/>
</dbReference>
<comment type="similarity">
    <text evidence="2">Belongs to the bacterial solute-binding protein 5 family.</text>
</comment>
<keyword evidence="3" id="KW-0813">Transport</keyword>
<reference evidence="6 7" key="1">
    <citation type="submission" date="2020-03" db="EMBL/GenBank/DDBJ databases">
        <title>Whole genome shotgun sequence of Phytohabitans houttuyneae NBRC 108639.</title>
        <authorList>
            <person name="Komaki H."/>
            <person name="Tamura T."/>
        </authorList>
    </citation>
    <scope>NUCLEOTIDE SEQUENCE [LARGE SCALE GENOMIC DNA]</scope>
    <source>
        <strain evidence="6 7">NBRC 108639</strain>
    </source>
</reference>
<dbReference type="InterPro" id="IPR000914">
    <property type="entry name" value="SBP_5_dom"/>
</dbReference>
<accession>A0A6V8KL22</accession>
<evidence type="ECO:0000256" key="4">
    <source>
        <dbReference type="ARBA" id="ARBA00022729"/>
    </source>
</evidence>
<evidence type="ECO:0000313" key="7">
    <source>
        <dbReference type="Proteomes" id="UP000482800"/>
    </source>
</evidence>
<dbReference type="GO" id="GO:1904680">
    <property type="term" value="F:peptide transmembrane transporter activity"/>
    <property type="evidence" value="ECO:0007669"/>
    <property type="project" value="TreeGrafter"/>
</dbReference>
<dbReference type="CDD" id="cd08512">
    <property type="entry name" value="PBP2_NikA_DppA_OppA_like_7"/>
    <property type="match status" value="1"/>
</dbReference>
<dbReference type="PROSITE" id="PS01040">
    <property type="entry name" value="SBP_BACTERIAL_5"/>
    <property type="match status" value="1"/>
</dbReference>
<dbReference type="AlphaFoldDB" id="A0A6V8KL22"/>
<dbReference type="Gene3D" id="3.90.76.10">
    <property type="entry name" value="Dipeptide-binding Protein, Domain 1"/>
    <property type="match status" value="1"/>
</dbReference>
<dbReference type="Gene3D" id="3.10.105.10">
    <property type="entry name" value="Dipeptide-binding Protein, Domain 3"/>
    <property type="match status" value="1"/>
</dbReference>
<reference evidence="6 7" key="2">
    <citation type="submission" date="2020-03" db="EMBL/GenBank/DDBJ databases">
        <authorList>
            <person name="Ichikawa N."/>
            <person name="Kimura A."/>
            <person name="Kitahashi Y."/>
            <person name="Uohara A."/>
        </authorList>
    </citation>
    <scope>NUCLEOTIDE SEQUENCE [LARGE SCALE GENOMIC DNA]</scope>
    <source>
        <strain evidence="6 7">NBRC 108639</strain>
    </source>
</reference>
<dbReference type="SUPFAM" id="SSF53850">
    <property type="entry name" value="Periplasmic binding protein-like II"/>
    <property type="match status" value="1"/>
</dbReference>
<keyword evidence="4" id="KW-0732">Signal</keyword>
<gene>
    <name evidence="6" type="ORF">Phou_068360</name>
</gene>
<evidence type="ECO:0000256" key="3">
    <source>
        <dbReference type="ARBA" id="ARBA00022448"/>
    </source>
</evidence>
<dbReference type="Pfam" id="PF00496">
    <property type="entry name" value="SBP_bac_5"/>
    <property type="match status" value="1"/>
</dbReference>
<evidence type="ECO:0000313" key="6">
    <source>
        <dbReference type="EMBL" id="GFJ82656.1"/>
    </source>
</evidence>
<evidence type="ECO:0000256" key="2">
    <source>
        <dbReference type="ARBA" id="ARBA00005695"/>
    </source>
</evidence>
<dbReference type="PANTHER" id="PTHR30290">
    <property type="entry name" value="PERIPLASMIC BINDING COMPONENT OF ABC TRANSPORTER"/>
    <property type="match status" value="1"/>
</dbReference>
<comment type="caution">
    <text evidence="6">The sequence shown here is derived from an EMBL/GenBank/DDBJ whole genome shotgun (WGS) entry which is preliminary data.</text>
</comment>
<evidence type="ECO:0000256" key="1">
    <source>
        <dbReference type="ARBA" id="ARBA00004193"/>
    </source>
</evidence>
<dbReference type="EMBL" id="BLPF01000002">
    <property type="protein sequence ID" value="GFJ82656.1"/>
    <property type="molecule type" value="Genomic_DNA"/>
</dbReference>
<keyword evidence="7" id="KW-1185">Reference proteome</keyword>
<organism evidence="6 7">
    <name type="scientific">Phytohabitans houttuyneae</name>
    <dbReference type="NCBI Taxonomy" id="1076126"/>
    <lineage>
        <taxon>Bacteria</taxon>
        <taxon>Bacillati</taxon>
        <taxon>Actinomycetota</taxon>
        <taxon>Actinomycetes</taxon>
        <taxon>Micromonosporales</taxon>
        <taxon>Micromonosporaceae</taxon>
    </lineage>
</organism>
<dbReference type="InterPro" id="IPR023765">
    <property type="entry name" value="SBP_5_CS"/>
</dbReference>